<protein>
    <submittedName>
        <fullName evidence="1">Uncharacterized protein</fullName>
    </submittedName>
</protein>
<organism evidence="1">
    <name type="scientific">Fervidicoccus fontis</name>
    <dbReference type="NCBI Taxonomy" id="683846"/>
    <lineage>
        <taxon>Archaea</taxon>
        <taxon>Thermoproteota</taxon>
        <taxon>Thermoprotei</taxon>
        <taxon>Fervidicoccales</taxon>
        <taxon>Fervidicoccaceae</taxon>
        <taxon>Fervidicoccus</taxon>
    </lineage>
</organism>
<reference evidence="1" key="1">
    <citation type="journal article" date="2020" name="mSystems">
        <title>Genome- and Community-Level Interaction Insights into Carbon Utilization and Element Cycling Functions of Hydrothermarchaeota in Hydrothermal Sediment.</title>
        <authorList>
            <person name="Zhou Z."/>
            <person name="Liu Y."/>
            <person name="Xu W."/>
            <person name="Pan J."/>
            <person name="Luo Z.H."/>
            <person name="Li M."/>
        </authorList>
    </citation>
    <scope>NUCLEOTIDE SEQUENCE [LARGE SCALE GENOMIC DNA]</scope>
    <source>
        <strain evidence="1">SpSt-123</strain>
    </source>
</reference>
<comment type="caution">
    <text evidence="1">The sequence shown here is derived from an EMBL/GenBank/DDBJ whole genome shotgun (WGS) entry which is preliminary data.</text>
</comment>
<proteinExistence type="predicted"/>
<sequence>MLCPYAVELIRHGSTPLEKPYYPTAEESKDWHEALKKIVKEALGNPYIRNSLLSIQYEFEHELGIQFADGLICAKSKQDVFALVRTRNSKDIFALYIELASRINIAKPWQALLRGIFLYYSLRLPVGIVIASPEKIIYKVLTDEDQSDILLRLHRPTEGFEPRQNLCSLCELASFCSARAL</sequence>
<dbReference type="EMBL" id="DSDY01000003">
    <property type="protein sequence ID" value="HDS10008.1"/>
    <property type="molecule type" value="Genomic_DNA"/>
</dbReference>
<gene>
    <name evidence="1" type="ORF">ENO04_00055</name>
</gene>
<evidence type="ECO:0000313" key="1">
    <source>
        <dbReference type="EMBL" id="HDS10008.1"/>
    </source>
</evidence>
<dbReference type="AlphaFoldDB" id="A0A7C1I4N1"/>
<name>A0A7C1I4N1_9CREN</name>
<accession>A0A7C1I4N1</accession>